<evidence type="ECO:0000256" key="7">
    <source>
        <dbReference type="ARBA" id="ARBA00022840"/>
    </source>
</evidence>
<comment type="catalytic activity">
    <reaction evidence="10 11">
        <text>tRNA(His) + L-histidine + ATP = L-histidyl-tRNA(His) + AMP + diphosphate + H(+)</text>
        <dbReference type="Rhea" id="RHEA:17313"/>
        <dbReference type="Rhea" id="RHEA-COMP:9665"/>
        <dbReference type="Rhea" id="RHEA-COMP:9689"/>
        <dbReference type="ChEBI" id="CHEBI:15378"/>
        <dbReference type="ChEBI" id="CHEBI:30616"/>
        <dbReference type="ChEBI" id="CHEBI:33019"/>
        <dbReference type="ChEBI" id="CHEBI:57595"/>
        <dbReference type="ChEBI" id="CHEBI:78442"/>
        <dbReference type="ChEBI" id="CHEBI:78527"/>
        <dbReference type="ChEBI" id="CHEBI:456215"/>
        <dbReference type="EC" id="6.1.1.21"/>
    </reaction>
</comment>
<keyword evidence="8 11" id="KW-0648">Protein biosynthesis</keyword>
<dbReference type="InterPro" id="IPR045864">
    <property type="entry name" value="aa-tRNA-synth_II/BPL/LPL"/>
</dbReference>
<dbReference type="SUPFAM" id="SSF52954">
    <property type="entry name" value="Class II aaRS ABD-related"/>
    <property type="match status" value="1"/>
</dbReference>
<evidence type="ECO:0000256" key="9">
    <source>
        <dbReference type="ARBA" id="ARBA00023146"/>
    </source>
</evidence>
<dbReference type="PANTHER" id="PTHR43707:SF1">
    <property type="entry name" value="HISTIDINE--TRNA LIGASE, MITOCHONDRIAL-RELATED"/>
    <property type="match status" value="1"/>
</dbReference>
<evidence type="ECO:0000256" key="8">
    <source>
        <dbReference type="ARBA" id="ARBA00022917"/>
    </source>
</evidence>
<dbReference type="CDD" id="cd00859">
    <property type="entry name" value="HisRS_anticodon"/>
    <property type="match status" value="1"/>
</dbReference>
<dbReference type="GO" id="GO:0005737">
    <property type="term" value="C:cytoplasm"/>
    <property type="evidence" value="ECO:0007669"/>
    <property type="project" value="UniProtKB-SubCell"/>
</dbReference>
<sequence length="425" mass="47999">MALSAPRGTVDLLPEQTVRWQYVEKVLREISANFNYEEIRTPLFEHTEVFQRGVGDTTDIVQKEMYTFDDRGGRSITLRPEGTAPVVRAYVQNKMYGSPIQPTKLYYFAQMFRYERPQAGRMRQLNQFGVEVLGSADPSVDAEVIALAMTAYKKFGLKNIKLVINSLGDTDSRIAHRNALIEHFKPHMGELCADCNSRLEKNPLRILDCKKDMEHPAMATAPSVLEYLNEESTTYFEKVKLYLDTMNIPYVVDPTLVRGLDYYNHTAFEIMSDAEGFGAITTLLGGGRYNGLAEELGGPSTPGIGFGMGLERLQLALEAENITLPINEDIDLFLVTMGDVNVEAVRIVQNLREAGFQIDKDYQQRKMKGQFKHADRLGAKYVLVLGEEELERNVIQLRSMATGEQEEVVIDQLEQKLQTIFGGEK</sequence>
<protein>
    <recommendedName>
        <fullName evidence="11">Histidine--tRNA ligase</fullName>
        <ecNumber evidence="11">6.1.1.21</ecNumber>
    </recommendedName>
    <alternativeName>
        <fullName evidence="11">Histidyl-tRNA synthetase</fullName>
        <shortName evidence="11">HisRS</shortName>
    </alternativeName>
</protein>
<evidence type="ECO:0000256" key="12">
    <source>
        <dbReference type="PIRSR" id="PIRSR001549-1"/>
    </source>
</evidence>
<dbReference type="Pfam" id="PF13393">
    <property type="entry name" value="tRNA-synt_His"/>
    <property type="match status" value="1"/>
</dbReference>
<dbReference type="GO" id="GO:0016740">
    <property type="term" value="F:transferase activity"/>
    <property type="evidence" value="ECO:0007669"/>
    <property type="project" value="UniProtKB-ARBA"/>
</dbReference>
<dbReference type="GO" id="GO:0004821">
    <property type="term" value="F:histidine-tRNA ligase activity"/>
    <property type="evidence" value="ECO:0007669"/>
    <property type="project" value="UniProtKB-UniRule"/>
</dbReference>
<dbReference type="SUPFAM" id="SSF55681">
    <property type="entry name" value="Class II aaRS and biotin synthetases"/>
    <property type="match status" value="1"/>
</dbReference>
<feature type="binding site" evidence="12">
    <location>
        <begin position="81"/>
        <end position="83"/>
    </location>
    <ligand>
        <name>L-histidine</name>
        <dbReference type="ChEBI" id="CHEBI:57595"/>
    </ligand>
</feature>
<dbReference type="NCBIfam" id="TIGR00442">
    <property type="entry name" value="hisS"/>
    <property type="match status" value="1"/>
</dbReference>
<evidence type="ECO:0000259" key="13">
    <source>
        <dbReference type="PROSITE" id="PS50862"/>
    </source>
</evidence>
<dbReference type="InterPro" id="IPR036621">
    <property type="entry name" value="Anticodon-bd_dom_sf"/>
</dbReference>
<dbReference type="InterPro" id="IPR033656">
    <property type="entry name" value="HisRS_anticodon"/>
</dbReference>
<dbReference type="InterPro" id="IPR006195">
    <property type="entry name" value="aa-tRNA-synth_II"/>
</dbReference>
<dbReference type="GO" id="GO:0006427">
    <property type="term" value="P:histidyl-tRNA aminoacylation"/>
    <property type="evidence" value="ECO:0007669"/>
    <property type="project" value="UniProtKB-UniRule"/>
</dbReference>
<dbReference type="EMBL" id="DXHX01000072">
    <property type="protein sequence ID" value="HIV74402.1"/>
    <property type="molecule type" value="Genomic_DNA"/>
</dbReference>
<evidence type="ECO:0000313" key="15">
    <source>
        <dbReference type="Proteomes" id="UP000823937"/>
    </source>
</evidence>
<dbReference type="Proteomes" id="UP000823937">
    <property type="component" value="Unassembled WGS sequence"/>
</dbReference>
<keyword evidence="5 11" id="KW-0436">Ligase</keyword>
<evidence type="ECO:0000256" key="3">
    <source>
        <dbReference type="ARBA" id="ARBA00011738"/>
    </source>
</evidence>
<feature type="binding site" evidence="12">
    <location>
        <position position="131"/>
    </location>
    <ligand>
        <name>L-histidine</name>
        <dbReference type="ChEBI" id="CHEBI:57595"/>
    </ligand>
</feature>
<keyword evidence="4 11" id="KW-0963">Cytoplasm</keyword>
<evidence type="ECO:0000256" key="11">
    <source>
        <dbReference type="HAMAP-Rule" id="MF_00127"/>
    </source>
</evidence>
<feature type="domain" description="Aminoacyl-transfer RNA synthetases class-II family profile" evidence="13">
    <location>
        <begin position="1"/>
        <end position="325"/>
    </location>
</feature>
<dbReference type="InterPro" id="IPR041715">
    <property type="entry name" value="HisRS-like_core"/>
</dbReference>
<dbReference type="EC" id="6.1.1.21" evidence="11"/>
<dbReference type="PIRSF" id="PIRSF001549">
    <property type="entry name" value="His-tRNA_synth"/>
    <property type="match status" value="1"/>
</dbReference>
<feature type="binding site" evidence="12">
    <location>
        <position position="127"/>
    </location>
    <ligand>
        <name>L-histidine</name>
        <dbReference type="ChEBI" id="CHEBI:57595"/>
    </ligand>
</feature>
<name>A0A9D1PLY8_9BACI</name>
<dbReference type="GO" id="GO:0005524">
    <property type="term" value="F:ATP binding"/>
    <property type="evidence" value="ECO:0007669"/>
    <property type="project" value="UniProtKB-UniRule"/>
</dbReference>
<feature type="binding site" evidence="12">
    <location>
        <begin position="262"/>
        <end position="263"/>
    </location>
    <ligand>
        <name>L-histidine</name>
        <dbReference type="ChEBI" id="CHEBI:57595"/>
    </ligand>
</feature>
<gene>
    <name evidence="11 14" type="primary">hisS</name>
    <name evidence="14" type="ORF">H9895_04885</name>
</gene>
<evidence type="ECO:0000313" key="14">
    <source>
        <dbReference type="EMBL" id="HIV74402.1"/>
    </source>
</evidence>
<keyword evidence="7 11" id="KW-0067">ATP-binding</keyword>
<evidence type="ECO:0000256" key="5">
    <source>
        <dbReference type="ARBA" id="ARBA00022598"/>
    </source>
</evidence>
<keyword evidence="6 11" id="KW-0547">Nucleotide-binding</keyword>
<evidence type="ECO:0000256" key="6">
    <source>
        <dbReference type="ARBA" id="ARBA00022741"/>
    </source>
</evidence>
<comment type="subcellular location">
    <subcellularLocation>
        <location evidence="1 11">Cytoplasm</location>
    </subcellularLocation>
</comment>
<reference evidence="14" key="2">
    <citation type="submission" date="2021-04" db="EMBL/GenBank/DDBJ databases">
        <authorList>
            <person name="Gilroy R."/>
        </authorList>
    </citation>
    <scope>NUCLEOTIDE SEQUENCE</scope>
    <source>
        <strain evidence="14">CHK169-2315</strain>
    </source>
</reference>
<dbReference type="GO" id="GO:0140096">
    <property type="term" value="F:catalytic activity, acting on a protein"/>
    <property type="evidence" value="ECO:0007669"/>
    <property type="project" value="UniProtKB-ARBA"/>
</dbReference>
<organism evidence="14 15">
    <name type="scientific">Candidatus Pseudogracilibacillus intestinigallinarum</name>
    <dbReference type="NCBI Taxonomy" id="2838742"/>
    <lineage>
        <taxon>Bacteria</taxon>
        <taxon>Bacillati</taxon>
        <taxon>Bacillota</taxon>
        <taxon>Bacilli</taxon>
        <taxon>Bacillales</taxon>
        <taxon>Bacillaceae</taxon>
        <taxon>Pseudogracilibacillus</taxon>
    </lineage>
</organism>
<comment type="caution">
    <text evidence="14">The sequence shown here is derived from an EMBL/GenBank/DDBJ whole genome shotgun (WGS) entry which is preliminary data.</text>
</comment>
<dbReference type="Gene3D" id="3.30.930.10">
    <property type="entry name" value="Bira Bifunctional Protein, Domain 2"/>
    <property type="match status" value="1"/>
</dbReference>
<dbReference type="FunFam" id="3.30.930.10:FF:000005">
    <property type="entry name" value="Histidine--tRNA ligase"/>
    <property type="match status" value="1"/>
</dbReference>
<comment type="similarity">
    <text evidence="2 11">Belongs to the class-II aminoacyl-tRNA synthetase family.</text>
</comment>
<dbReference type="InterPro" id="IPR004516">
    <property type="entry name" value="HisRS/HisZ"/>
</dbReference>
<dbReference type="InterPro" id="IPR015807">
    <property type="entry name" value="His-tRNA-ligase"/>
</dbReference>
<evidence type="ECO:0000256" key="4">
    <source>
        <dbReference type="ARBA" id="ARBA00022490"/>
    </source>
</evidence>
<feature type="binding site" evidence="12">
    <location>
        <position position="258"/>
    </location>
    <ligand>
        <name>L-histidine</name>
        <dbReference type="ChEBI" id="CHEBI:57595"/>
    </ligand>
</feature>
<feature type="binding site" evidence="12">
    <location>
        <position position="113"/>
    </location>
    <ligand>
        <name>L-histidine</name>
        <dbReference type="ChEBI" id="CHEBI:57595"/>
    </ligand>
</feature>
<dbReference type="PANTHER" id="PTHR43707">
    <property type="entry name" value="HISTIDYL-TRNA SYNTHETASE"/>
    <property type="match status" value="1"/>
</dbReference>
<dbReference type="PROSITE" id="PS50862">
    <property type="entry name" value="AA_TRNA_LIGASE_II"/>
    <property type="match status" value="1"/>
</dbReference>
<dbReference type="CDD" id="cd00773">
    <property type="entry name" value="HisRS-like_core"/>
    <property type="match status" value="1"/>
</dbReference>
<accession>A0A9D1PLY8</accession>
<dbReference type="Gene3D" id="3.40.50.800">
    <property type="entry name" value="Anticodon-binding domain"/>
    <property type="match status" value="1"/>
</dbReference>
<evidence type="ECO:0000256" key="1">
    <source>
        <dbReference type="ARBA" id="ARBA00004496"/>
    </source>
</evidence>
<keyword evidence="9 11" id="KW-0030">Aminoacyl-tRNA synthetase</keyword>
<reference evidence="14" key="1">
    <citation type="journal article" date="2021" name="PeerJ">
        <title>Extensive microbial diversity within the chicken gut microbiome revealed by metagenomics and culture.</title>
        <authorList>
            <person name="Gilroy R."/>
            <person name="Ravi A."/>
            <person name="Getino M."/>
            <person name="Pursley I."/>
            <person name="Horton D.L."/>
            <person name="Alikhan N.F."/>
            <person name="Baker D."/>
            <person name="Gharbi K."/>
            <person name="Hall N."/>
            <person name="Watson M."/>
            <person name="Adriaenssens E.M."/>
            <person name="Foster-Nyarko E."/>
            <person name="Jarju S."/>
            <person name="Secka A."/>
            <person name="Antonio M."/>
            <person name="Oren A."/>
            <person name="Chaudhuri R.R."/>
            <person name="La Ragione R."/>
            <person name="Hildebrand F."/>
            <person name="Pallen M.J."/>
        </authorList>
    </citation>
    <scope>NUCLEOTIDE SEQUENCE</scope>
    <source>
        <strain evidence="14">CHK169-2315</strain>
    </source>
</reference>
<dbReference type="AlphaFoldDB" id="A0A9D1PLY8"/>
<evidence type="ECO:0000256" key="10">
    <source>
        <dbReference type="ARBA" id="ARBA00047639"/>
    </source>
</evidence>
<dbReference type="Pfam" id="PF03129">
    <property type="entry name" value="HGTP_anticodon"/>
    <property type="match status" value="1"/>
</dbReference>
<evidence type="ECO:0000256" key="2">
    <source>
        <dbReference type="ARBA" id="ARBA00008226"/>
    </source>
</evidence>
<comment type="subunit">
    <text evidence="3 11">Homodimer.</text>
</comment>
<proteinExistence type="inferred from homology"/>
<dbReference type="InterPro" id="IPR004154">
    <property type="entry name" value="Anticodon-bd"/>
</dbReference>
<dbReference type="HAMAP" id="MF_00127">
    <property type="entry name" value="His_tRNA_synth"/>
    <property type="match status" value="1"/>
</dbReference>